<sequence length="303" mass="33116">MTTTPWQMTEPGNPTEPDFKNPVDMGYEAREGMAGPGQEQLLEQFIQEQQAEQLQEDPALLAGKYKSAEELERAYKELESKLGQQQPSTSPAEHQETPSELYTEDAARGVYGEDAVNKLAERGISMAELMQTADSGGDISEHFDVLAETFGVPRQVVENYVSKAGAVPGGAEAQSVPSELTEADTAELKQLVGGEEKFAELSGWAAKNLTKEALAEYNEVVDSGNKAAIKWALRALQGKYKAPEAVVEPKLYGGGDAPGPQVFESQQQLMDAMNKRNDRGQVLYEVDEAYRNKVVEILSRSPI</sequence>
<feature type="region of interest" description="Disordered" evidence="1">
    <location>
        <begin position="1"/>
        <end position="31"/>
    </location>
</feature>
<dbReference type="EMBL" id="AP013547">
    <property type="protein sequence ID" value="BAQ94402.1"/>
    <property type="molecule type" value="Genomic_DNA"/>
</dbReference>
<dbReference type="KEGG" id="vg:55412065"/>
<protein>
    <submittedName>
        <fullName evidence="2">Capsid assembly protein</fullName>
    </submittedName>
</protein>
<dbReference type="GeneID" id="55412065"/>
<evidence type="ECO:0000256" key="1">
    <source>
        <dbReference type="SAM" id="MobiDB-lite"/>
    </source>
</evidence>
<name>A0A6S4PA48_9CAUD</name>
<accession>A0A6S4PA48</accession>
<dbReference type="RefSeq" id="YP_009777899.1">
    <property type="nucleotide sequence ID" value="NC_047706.1"/>
</dbReference>
<feature type="region of interest" description="Disordered" evidence="1">
    <location>
        <begin position="76"/>
        <end position="108"/>
    </location>
</feature>
<evidence type="ECO:0000313" key="2">
    <source>
        <dbReference type="EMBL" id="BAQ94402.1"/>
    </source>
</evidence>
<feature type="compositionally biased region" description="Polar residues" evidence="1">
    <location>
        <begin position="1"/>
        <end position="12"/>
    </location>
</feature>
<proteinExistence type="predicted"/>
<dbReference type="Proteomes" id="UP000505271">
    <property type="component" value="Segment"/>
</dbReference>
<keyword evidence="3" id="KW-1185">Reference proteome</keyword>
<feature type="compositionally biased region" description="Basic and acidic residues" evidence="1">
    <location>
        <begin position="17"/>
        <end position="31"/>
    </location>
</feature>
<reference evidence="2 3" key="1">
    <citation type="journal article" date="2013" name="PLoS Genet.">
        <title>Expanding the Marine Virosphere Using Metagenomics.</title>
        <authorList>
            <person name="Mizuno C.M."/>
            <person name="Rodriguez-Valera F."/>
            <person name="Kimes N.E."/>
            <person name="Ghai R."/>
        </authorList>
    </citation>
    <scope>NUCLEOTIDE SEQUENCE [LARGE SCALE GENOMIC DNA]</scope>
    <source>
        <strain evidence="2">UvMED-CGR-U-MedDCM-OCT-S31-C1</strain>
    </source>
</reference>
<organism evidence="2 3">
    <name type="scientific">uncultured phage_MedDCM-OCT-S31-C1</name>
    <dbReference type="NCBI Taxonomy" id="2740800"/>
    <lineage>
        <taxon>Viruses</taxon>
        <taxon>Duplodnaviria</taxon>
        <taxon>Heunggongvirae</taxon>
        <taxon>Uroviricota</taxon>
        <taxon>Caudoviricetes</taxon>
        <taxon>Autographivirales</taxon>
        <taxon>Nohivirus</taxon>
        <taxon>Nohivirus S31C1</taxon>
    </lineage>
</organism>
<feature type="compositionally biased region" description="Polar residues" evidence="1">
    <location>
        <begin position="82"/>
        <end position="92"/>
    </location>
</feature>
<evidence type="ECO:0000313" key="3">
    <source>
        <dbReference type="Proteomes" id="UP000505271"/>
    </source>
</evidence>